<keyword evidence="3" id="KW-1185">Reference proteome</keyword>
<evidence type="ECO:0000313" key="3">
    <source>
        <dbReference type="Proteomes" id="UP000826550"/>
    </source>
</evidence>
<dbReference type="EMBL" id="CP048268">
    <property type="protein sequence ID" value="QYN53718.1"/>
    <property type="molecule type" value="Genomic_DNA"/>
</dbReference>
<feature type="domain" description="N-acetyltransferase" evidence="1">
    <location>
        <begin position="6"/>
        <end position="160"/>
    </location>
</feature>
<evidence type="ECO:0000313" key="2">
    <source>
        <dbReference type="EMBL" id="QYN53718.1"/>
    </source>
</evidence>
<reference evidence="2 3" key="1">
    <citation type="submission" date="2020-01" db="EMBL/GenBank/DDBJ databases">
        <title>Vast differences in strain-level diversity in the gut microbiota of two closely related honey bee species.</title>
        <authorList>
            <person name="Ellegaard K.M."/>
            <person name="Suenami S."/>
            <person name="Miyazaki R."/>
            <person name="Engel P."/>
        </authorList>
    </citation>
    <scope>NUCLEOTIDE SEQUENCE [LARGE SCALE GENOMIC DNA]</scope>
    <source>
        <strain evidence="2 3">ESL0416</strain>
    </source>
</reference>
<dbReference type="CDD" id="cd04301">
    <property type="entry name" value="NAT_SF"/>
    <property type="match status" value="1"/>
</dbReference>
<dbReference type="Gene3D" id="3.40.630.30">
    <property type="match status" value="1"/>
</dbReference>
<name>A0ABX8WDX4_9LACO</name>
<dbReference type="InterPro" id="IPR000182">
    <property type="entry name" value="GNAT_dom"/>
</dbReference>
<dbReference type="SUPFAM" id="SSF55729">
    <property type="entry name" value="Acyl-CoA N-acyltransferases (Nat)"/>
    <property type="match status" value="1"/>
</dbReference>
<gene>
    <name evidence="2" type="ORF">GYM71_09930</name>
</gene>
<protein>
    <submittedName>
        <fullName evidence="2">GNAT family N-acetyltransferase</fullName>
    </submittedName>
</protein>
<proteinExistence type="predicted"/>
<evidence type="ECO:0000259" key="1">
    <source>
        <dbReference type="PROSITE" id="PS51186"/>
    </source>
</evidence>
<dbReference type="RefSeq" id="WP_220220362.1">
    <property type="nucleotide sequence ID" value="NZ_CP048268.1"/>
</dbReference>
<accession>A0ABX8WDX4</accession>
<dbReference type="InterPro" id="IPR016181">
    <property type="entry name" value="Acyl_CoA_acyltransferase"/>
</dbReference>
<dbReference type="PROSITE" id="PS51186">
    <property type="entry name" value="GNAT"/>
    <property type="match status" value="1"/>
</dbReference>
<dbReference type="Pfam" id="PF00583">
    <property type="entry name" value="Acetyltransf_1"/>
    <property type="match status" value="1"/>
</dbReference>
<dbReference type="Proteomes" id="UP000826550">
    <property type="component" value="Chromosome"/>
</dbReference>
<organism evidence="2 3">
    <name type="scientific">Lactobacillus panisapium</name>
    <dbReference type="NCBI Taxonomy" id="2012495"/>
    <lineage>
        <taxon>Bacteria</taxon>
        <taxon>Bacillati</taxon>
        <taxon>Bacillota</taxon>
        <taxon>Bacilli</taxon>
        <taxon>Lactobacillales</taxon>
        <taxon>Lactobacillaceae</taxon>
        <taxon>Lactobacillus</taxon>
    </lineage>
</organism>
<sequence>MKIVFSQIQQLSQKNAEIIATKWHYDGEYSFYDMENDQEDYDEIITPELRKHYFEVLADDGQLTAFFCLDPIEDRNGQVEVGLGMAPELTGHGLGIKLMQMIEDYVKQIGKYHKIILSVAEFNKRAQKVYQRAGYRITGSEDEASNGGIYRFILMAKEIKK</sequence>